<reference evidence="4" key="2">
    <citation type="journal article" date="2019" name="Int. J. Syst. Evol. Microbiol.">
        <title>The Global Catalogue of Microorganisms (GCM) 10K type strain sequencing project: providing services to taxonomists for standard genome sequencing and annotation.</title>
        <authorList>
            <consortium name="The Broad Institute Genomics Platform"/>
            <consortium name="The Broad Institute Genome Sequencing Center for Infectious Disease"/>
            <person name="Wu L."/>
            <person name="Ma J."/>
        </authorList>
    </citation>
    <scope>NUCLEOTIDE SEQUENCE [LARGE SCALE GENOMIC DNA]</scope>
    <source>
        <strain evidence="4">CGMCC 4.5581</strain>
    </source>
</reference>
<gene>
    <name evidence="2" type="ORF">FB380_003494</name>
    <name evidence="1" type="ORF">GCM10011589_37940</name>
</gene>
<sequence>MRRTGSSRVAGEEGRFRLTVRAGIAVVDVAAACLPYAVEAAADAVRAAGRRLRGAAR</sequence>
<organism evidence="2 3">
    <name type="scientific">Modestobacter marinus</name>
    <dbReference type="NCBI Taxonomy" id="477641"/>
    <lineage>
        <taxon>Bacteria</taxon>
        <taxon>Bacillati</taxon>
        <taxon>Actinomycetota</taxon>
        <taxon>Actinomycetes</taxon>
        <taxon>Geodermatophilales</taxon>
        <taxon>Geodermatophilaceae</taxon>
        <taxon>Modestobacter</taxon>
    </lineage>
</organism>
<dbReference type="RefSeq" id="WP_166756605.1">
    <property type="nucleotide sequence ID" value="NZ_BAABJU010000003.1"/>
</dbReference>
<reference evidence="1" key="4">
    <citation type="submission" date="2024-05" db="EMBL/GenBank/DDBJ databases">
        <authorList>
            <person name="Sun Q."/>
            <person name="Zhou Y."/>
        </authorList>
    </citation>
    <scope>NUCLEOTIDE SEQUENCE</scope>
    <source>
        <strain evidence="1">CGMCC 4.5581</strain>
    </source>
</reference>
<evidence type="ECO:0000313" key="1">
    <source>
        <dbReference type="EMBL" id="GGL78256.1"/>
    </source>
</evidence>
<evidence type="ECO:0000313" key="3">
    <source>
        <dbReference type="Proteomes" id="UP000552836"/>
    </source>
</evidence>
<dbReference type="EMBL" id="JAAMPA010000002">
    <property type="protein sequence ID" value="NIH69006.1"/>
    <property type="molecule type" value="Genomic_DNA"/>
</dbReference>
<name>A0A846LN52_9ACTN</name>
<dbReference type="EMBL" id="BMMI01000007">
    <property type="protein sequence ID" value="GGL78256.1"/>
    <property type="molecule type" value="Genomic_DNA"/>
</dbReference>
<comment type="caution">
    <text evidence="2">The sequence shown here is derived from an EMBL/GenBank/DDBJ whole genome shotgun (WGS) entry which is preliminary data.</text>
</comment>
<evidence type="ECO:0000313" key="2">
    <source>
        <dbReference type="EMBL" id="NIH69006.1"/>
    </source>
</evidence>
<dbReference type="Proteomes" id="UP000552836">
    <property type="component" value="Unassembled WGS sequence"/>
</dbReference>
<keyword evidence="4" id="KW-1185">Reference proteome</keyword>
<dbReference type="AlphaFoldDB" id="A0A846LN52"/>
<reference evidence="1" key="1">
    <citation type="journal article" date="2014" name="Int. J. Syst. Evol. Microbiol.">
        <title>Complete genome of a new Firmicutes species belonging to the dominant human colonic microbiota ('Ruminococcus bicirculans') reveals two chromosomes and a selective capacity to utilize plant glucans.</title>
        <authorList>
            <consortium name="NISC Comparative Sequencing Program"/>
            <person name="Wegmann U."/>
            <person name="Louis P."/>
            <person name="Goesmann A."/>
            <person name="Henrissat B."/>
            <person name="Duncan S.H."/>
            <person name="Flint H.J."/>
        </authorList>
    </citation>
    <scope>NUCLEOTIDE SEQUENCE</scope>
    <source>
        <strain evidence="1">CGMCC 4.5581</strain>
    </source>
</reference>
<protein>
    <submittedName>
        <fullName evidence="2">Uncharacterized protein</fullName>
    </submittedName>
</protein>
<dbReference type="Proteomes" id="UP000648663">
    <property type="component" value="Unassembled WGS sequence"/>
</dbReference>
<reference evidence="2 3" key="3">
    <citation type="submission" date="2020-02" db="EMBL/GenBank/DDBJ databases">
        <title>Sequencing the genomes of 1000 actinobacteria strains.</title>
        <authorList>
            <person name="Klenk H.-P."/>
        </authorList>
    </citation>
    <scope>NUCLEOTIDE SEQUENCE [LARGE SCALE GENOMIC DNA]</scope>
    <source>
        <strain evidence="2 3">DSM 45201</strain>
    </source>
</reference>
<evidence type="ECO:0000313" key="4">
    <source>
        <dbReference type="Proteomes" id="UP000648663"/>
    </source>
</evidence>
<proteinExistence type="predicted"/>
<accession>A0A846LN52</accession>